<evidence type="ECO:0000259" key="3">
    <source>
        <dbReference type="SMART" id="SM01360"/>
    </source>
</evidence>
<dbReference type="OrthoDB" id="9767116at2"/>
<dbReference type="PANTHER" id="PTHR40094:SF1">
    <property type="entry name" value="UBIQUITIN DOMAIN-CONTAINING PROTEIN"/>
    <property type="match status" value="1"/>
</dbReference>
<feature type="domain" description="Alpha-2-macroglobulin" evidence="3">
    <location>
        <begin position="1216"/>
        <end position="1308"/>
    </location>
</feature>
<dbReference type="InterPro" id="IPR051802">
    <property type="entry name" value="YfhM-like"/>
</dbReference>
<evidence type="ECO:0000313" key="4">
    <source>
        <dbReference type="EMBL" id="GAT61783.1"/>
    </source>
</evidence>
<name>A0A170YGB2_9BACT</name>
<reference evidence="5" key="2">
    <citation type="journal article" date="2017" name="Genome Announc.">
        <title>Draft genome sequence of Paludibacter jiangxiensis NM7(T), a propionate-producing fermentative bacterium.</title>
        <authorList>
            <person name="Qiu Y.-L."/>
            <person name="Tourlousse D.M."/>
            <person name="Matsuura N."/>
            <person name="Ohashi A."/>
            <person name="Sekiguchi Y."/>
        </authorList>
    </citation>
    <scope>NUCLEOTIDE SEQUENCE [LARGE SCALE GENOMIC DNA]</scope>
    <source>
        <strain evidence="5">NM7</strain>
    </source>
</reference>
<sequence length="1975" mass="225664">MKHLRFSFILIGCFAFLSATANAFNYTKQWERIAAFESKSRPQSALQAVDSLMNAAKTEKNSPQFLKGWLYRFRFLIEKDRDSFISEIGAMEKYTATDKNPVEKAVLHSLLAKLYEQYYQQHRYTINQRTKLTAEIPTNIKEWSANIFADTIVYHVKASLANATLLQSTNALRYEAIMETGADSRTLQPTLFDFLCARSIETLSAFTGSHLIDNQALNDHKLFEPATTFILQTDTGSTYKGKILSIYRQWLAFRLKANNKAALIYTDLERLNYIYRNATLARKDDLYLNALQQLRQEYSTSESVVEVMAAIANHYLQHDEYDKERVNETARFLDYKKRAFDISAEGIQRFPKYKRINLLKAIQQQITERTIKAENPEVIASKSPLKIKLSSANVSQIEIRLYRIDVDAVDYYKNQQRAYRNQISKGAVLTETKKITLKQSPFFRETDTTIVVKTPPYGIYEYCVSEPGTTNQDKQVCGNLSVSDLAYFTRTKQEGKIDLYVVDRVSGHPLKEVSIKTFTQNGYGEKTQFSQTGTFLSDSNGHCEFPSPERYGTFIQLVNANDKYFPVNSASSYFYAGHLQENKEPRISLFTDRAIYRPGQTVYFKGIVWLATQDSSQVIADKNYNITLRDANRQEVSTQAVKTNDFGSFADSFTLPKGRLNGNFSINIENKASISFSVEEYKRPTFEIKFDTIKGTPAFGDKVTIRGNVRSYADFPIEKATIKYRVVRRPHWLMRWQGMQDQEILNGELKSDNKGQFDISFIPQKQDETPAGYKQYYTYFVSADVTDTNGETQKNEMSFSVGDISMYLTADTKDIVDKTKPFDIGIAAFNLNDAPVKTTVSYTLSRLKPDTEYAEKAHNEDLTNIEQQLLSSNLDTGNEKKISIAHPEKWESGKYLIKLSAKDEQGRLTEATKTFVLYSPDDKKPPVKSYCWVQELKTSCTPGETADILFGTSAPDARVLYELMDGNKVLESKWMTFDNEMRHLQIPFKKEYEGGITMIISLIRDEKNFSEIIPIRRAQRNTKLKPKFSIFRSKLTPNSLEEWRITIPELQKNKKQAESMVTMFDASLDAFASHNWYFNPTHINYLRQVPYWNSTMGNLINNNTSYYIGKDLESPGVWMDHFDNILISLFHGYPATIKTMRRGRIIERVSFVAPKVTTDTTMVTKDFGKQTVLMEPVAEAGNLQKNIAVLGYATTKQTNQSAKQQPVQPRKNFAETAFFYPQLRTDENGEVSFSFTVPESLTRWNVMGLAHTKDLYFGQWSAQAVTQKQFMVQPNMPRFVRESDTLTITAKLVNLSDKKQAGNARIELTDPETNQTLPVAEANHTFVAEQNGTTTLAWKIAGFAGKQMLICKVTASTDEFSDGEEHYLPVLPDKLRVTETFPFRVRTKQTKEFTFERLKTESAKVNSKSLTLEMTANPTWYALQALPALTLPENDCSVCWFSTYYANTLAAAIVKSDPKIADTFRQWQQSGNALQSNLEKDEELKNLLLTETPWVLEAKSESAQKQRIAELFDTNRQADNRRLAMEKLSALQLSNGAFTWFKGMNEDRFLTQYILEGMARLTRMGAESYSNKEQEMIRKALRYTDQNMAHDFDDMKRYNKEWKKRKWLSPDQIYYFYMRSSYRDIATDKEAMEAVDFFKKLLAANWTDCTLSGKALIAITAQRYGDKKLAAEIVKSLEENATTTDEKGMFWQNNRSGLWWHESDIATQTAIIEALSEINNNEQQTDDMRFWLLSQKQTERWHSPIATADAVYALLMNGSNWLSGKNDVQVKLGKQVVTSNTKEAGTGYFKSTFTGNEIKPAMAEISVKNNETHPAWGALYWQYETSLNNVTAQKGVQLNVDKKLYIEQVSPTGPVLTPVSNGSALKVGDKVTVRLVVTTDRDMEYVALTDQRAACLEPTEQLSGCRWKERVCYYQSTKDASTQFFFSFLPKGTYVFEYSTWITRGGTYSNGIATIQCQYAPEFSAHSASQTITIK</sequence>
<gene>
    <name evidence="4" type="ORF">PJIAN_1367</name>
</gene>
<dbReference type="InterPro" id="IPR041246">
    <property type="entry name" value="Bact_MG10"/>
</dbReference>
<dbReference type="GO" id="GO:0004866">
    <property type="term" value="F:endopeptidase inhibitor activity"/>
    <property type="evidence" value="ECO:0007669"/>
    <property type="project" value="InterPro"/>
</dbReference>
<dbReference type="Pfam" id="PF00207">
    <property type="entry name" value="A2M"/>
    <property type="match status" value="1"/>
</dbReference>
<dbReference type="Gene3D" id="2.60.40.1930">
    <property type="match status" value="1"/>
</dbReference>
<dbReference type="STRING" id="681398.PJIAN_1367"/>
<dbReference type="Pfam" id="PF01835">
    <property type="entry name" value="MG2"/>
    <property type="match status" value="1"/>
</dbReference>
<comment type="caution">
    <text evidence="4">The sequence shown here is derived from an EMBL/GenBank/DDBJ whole genome shotgun (WGS) entry which is preliminary data.</text>
</comment>
<dbReference type="SMART" id="SM01360">
    <property type="entry name" value="A2M"/>
    <property type="match status" value="1"/>
</dbReference>
<reference evidence="5" key="1">
    <citation type="submission" date="2016-04" db="EMBL/GenBank/DDBJ databases">
        <title>Draft genome sequence of Paludibacter jiangxiensis strain NM7.</title>
        <authorList>
            <person name="Qiu Y."/>
            <person name="Matsuura N."/>
            <person name="Ohashi A."/>
            <person name="Tourlousse M.D."/>
            <person name="Sekiguchi Y."/>
        </authorList>
    </citation>
    <scope>NUCLEOTIDE SEQUENCE [LARGE SCALE GENOMIC DNA]</scope>
    <source>
        <strain evidence="5">NM7</strain>
    </source>
</reference>
<proteinExistence type="inferred from homology"/>
<feature type="signal peptide" evidence="2">
    <location>
        <begin position="1"/>
        <end position="23"/>
    </location>
</feature>
<accession>A0A170YGB2</accession>
<evidence type="ECO:0000256" key="2">
    <source>
        <dbReference type="SAM" id="SignalP"/>
    </source>
</evidence>
<keyword evidence="2" id="KW-0732">Signal</keyword>
<dbReference type="Gene3D" id="1.50.10.20">
    <property type="match status" value="1"/>
</dbReference>
<feature type="chain" id="PRO_5007904837" evidence="2">
    <location>
        <begin position="24"/>
        <end position="1975"/>
    </location>
</feature>
<comment type="similarity">
    <text evidence="1">Belongs to the protease inhibitor I39 (alpha-2-macroglobulin) family. Bacterial alpha-2-macroglobulin subfamily.</text>
</comment>
<evidence type="ECO:0000313" key="5">
    <source>
        <dbReference type="Proteomes" id="UP000076586"/>
    </source>
</evidence>
<dbReference type="Pfam" id="PF17973">
    <property type="entry name" value="bMG10"/>
    <property type="match status" value="1"/>
</dbReference>
<dbReference type="Proteomes" id="UP000076586">
    <property type="component" value="Unassembled WGS sequence"/>
</dbReference>
<dbReference type="SUPFAM" id="SSF48239">
    <property type="entry name" value="Terpenoid cyclases/Protein prenyltransferases"/>
    <property type="match status" value="1"/>
</dbReference>
<dbReference type="Gene3D" id="2.20.130.20">
    <property type="match status" value="1"/>
</dbReference>
<dbReference type="InterPro" id="IPR008930">
    <property type="entry name" value="Terpenoid_cyclase/PrenylTrfase"/>
</dbReference>
<evidence type="ECO:0000256" key="1">
    <source>
        <dbReference type="ARBA" id="ARBA00010556"/>
    </source>
</evidence>
<dbReference type="EMBL" id="BDCR01000001">
    <property type="protein sequence ID" value="GAT61783.1"/>
    <property type="molecule type" value="Genomic_DNA"/>
</dbReference>
<dbReference type="InterPro" id="IPR002890">
    <property type="entry name" value="MG2"/>
</dbReference>
<dbReference type="PANTHER" id="PTHR40094">
    <property type="entry name" value="ALPHA-2-MACROGLOBULIN HOMOLOG"/>
    <property type="match status" value="1"/>
</dbReference>
<dbReference type="InterPro" id="IPR001599">
    <property type="entry name" value="Macroglobln_a2"/>
</dbReference>
<organism evidence="4 5">
    <name type="scientific">Paludibacter jiangxiensis</name>
    <dbReference type="NCBI Taxonomy" id="681398"/>
    <lineage>
        <taxon>Bacteria</taxon>
        <taxon>Pseudomonadati</taxon>
        <taxon>Bacteroidota</taxon>
        <taxon>Bacteroidia</taxon>
        <taxon>Bacteroidales</taxon>
        <taxon>Paludibacteraceae</taxon>
        <taxon>Paludibacter</taxon>
    </lineage>
</organism>
<protein>
    <submittedName>
        <fullName evidence="4">MG2 domain-containing protein</fullName>
    </submittedName>
</protein>
<dbReference type="RefSeq" id="WP_068701459.1">
    <property type="nucleotide sequence ID" value="NZ_BDCR01000001.1"/>
</dbReference>
<keyword evidence="5" id="KW-1185">Reference proteome</keyword>